<organism evidence="1 2">
    <name type="scientific">Mycobacterium lacus</name>
    <dbReference type="NCBI Taxonomy" id="169765"/>
    <lineage>
        <taxon>Bacteria</taxon>
        <taxon>Bacillati</taxon>
        <taxon>Actinomycetota</taxon>
        <taxon>Actinomycetes</taxon>
        <taxon>Mycobacteriales</taxon>
        <taxon>Mycobacteriaceae</taxon>
        <taxon>Mycobacterium</taxon>
    </lineage>
</organism>
<protein>
    <submittedName>
        <fullName evidence="1">Uncharacterized protein</fullName>
    </submittedName>
</protein>
<proteinExistence type="predicted"/>
<dbReference type="AlphaFoldDB" id="A0A7I7NSV0"/>
<evidence type="ECO:0000313" key="2">
    <source>
        <dbReference type="Proteomes" id="UP000466396"/>
    </source>
</evidence>
<sequence>MGWRLNPRLCTGNGVTGAGGDGGEIRIRLPHNRIPDNHAQLRRPGLQISRLPVWATTGCSWRHSETNPPW</sequence>
<accession>A0A7I7NSV0</accession>
<reference evidence="1 2" key="1">
    <citation type="journal article" date="2019" name="Emerg. Microbes Infect.">
        <title>Comprehensive subspecies identification of 175 nontuberculous mycobacteria species based on 7547 genomic profiles.</title>
        <authorList>
            <person name="Matsumoto Y."/>
            <person name="Kinjo T."/>
            <person name="Motooka D."/>
            <person name="Nabeya D."/>
            <person name="Jung N."/>
            <person name="Uechi K."/>
            <person name="Horii T."/>
            <person name="Iida T."/>
            <person name="Fujita J."/>
            <person name="Nakamura S."/>
        </authorList>
    </citation>
    <scope>NUCLEOTIDE SEQUENCE [LARGE SCALE GENOMIC DNA]</scope>
    <source>
        <strain evidence="1 2">JCM 15657</strain>
    </source>
</reference>
<keyword evidence="2" id="KW-1185">Reference proteome</keyword>
<dbReference type="Proteomes" id="UP000466396">
    <property type="component" value="Chromosome"/>
</dbReference>
<dbReference type="EMBL" id="AP022581">
    <property type="protein sequence ID" value="BBX99359.1"/>
    <property type="molecule type" value="Genomic_DNA"/>
</dbReference>
<evidence type="ECO:0000313" key="1">
    <source>
        <dbReference type="EMBL" id="BBX99359.1"/>
    </source>
</evidence>
<gene>
    <name evidence="1" type="ORF">MLAC_46530</name>
</gene>
<name>A0A7I7NSV0_9MYCO</name>
<dbReference type="KEGG" id="mlj:MLAC_46530"/>